<evidence type="ECO:0000256" key="3">
    <source>
        <dbReference type="ARBA" id="ARBA00022491"/>
    </source>
</evidence>
<evidence type="ECO:0000256" key="7">
    <source>
        <dbReference type="ARBA" id="ARBA00023163"/>
    </source>
</evidence>
<accession>A0A1Y1XTU2</accession>
<keyword evidence="4" id="KW-0805">Transcription regulation</keyword>
<dbReference type="OrthoDB" id="10266018at2759"/>
<comment type="similarity">
    <text evidence="2">Belongs to the cyclin family. Cyclin C subfamily.</text>
</comment>
<dbReference type="STRING" id="1314790.A0A1Y1XTU2"/>
<protein>
    <submittedName>
        <fullName evidence="12">Cyclin C</fullName>
    </submittedName>
</protein>
<proteinExistence type="inferred from homology"/>
<keyword evidence="5 9" id="KW-0195">Cyclin</keyword>
<evidence type="ECO:0000256" key="1">
    <source>
        <dbReference type="ARBA" id="ARBA00004123"/>
    </source>
</evidence>
<dbReference type="AlphaFoldDB" id="A0A1Y1XTU2"/>
<evidence type="ECO:0000256" key="10">
    <source>
        <dbReference type="SAM" id="MobiDB-lite"/>
    </source>
</evidence>
<feature type="region of interest" description="Disordered" evidence="10">
    <location>
        <begin position="261"/>
        <end position="287"/>
    </location>
</feature>
<dbReference type="InterPro" id="IPR013763">
    <property type="entry name" value="Cyclin-like_dom"/>
</dbReference>
<gene>
    <name evidence="12" type="ORF">K493DRAFT_267427</name>
</gene>
<evidence type="ECO:0000259" key="11">
    <source>
        <dbReference type="SMART" id="SM00385"/>
    </source>
</evidence>
<keyword evidence="3" id="KW-0678">Repressor</keyword>
<dbReference type="InParanoid" id="A0A1Y1XTU2"/>
<evidence type="ECO:0000256" key="6">
    <source>
        <dbReference type="ARBA" id="ARBA00023159"/>
    </source>
</evidence>
<keyword evidence="6" id="KW-0010">Activator</keyword>
<feature type="compositionally biased region" description="Low complexity" evidence="10">
    <location>
        <begin position="265"/>
        <end position="287"/>
    </location>
</feature>
<dbReference type="FunCoup" id="A0A1Y1XTU2">
    <property type="interactions" value="972"/>
</dbReference>
<dbReference type="InterPro" id="IPR043198">
    <property type="entry name" value="Cyclin/Ssn8"/>
</dbReference>
<evidence type="ECO:0000313" key="13">
    <source>
        <dbReference type="Proteomes" id="UP000193498"/>
    </source>
</evidence>
<comment type="caution">
    <text evidence="12">The sequence shown here is derived from an EMBL/GenBank/DDBJ whole genome shotgun (WGS) entry which is preliminary data.</text>
</comment>
<evidence type="ECO:0000256" key="4">
    <source>
        <dbReference type="ARBA" id="ARBA00023015"/>
    </source>
</evidence>
<dbReference type="PANTHER" id="PTHR10026">
    <property type="entry name" value="CYCLIN"/>
    <property type="match status" value="1"/>
</dbReference>
<dbReference type="GO" id="GO:0006357">
    <property type="term" value="P:regulation of transcription by RNA polymerase II"/>
    <property type="evidence" value="ECO:0007669"/>
    <property type="project" value="InterPro"/>
</dbReference>
<reference evidence="12 13" key="1">
    <citation type="submission" date="2016-07" db="EMBL/GenBank/DDBJ databases">
        <title>Pervasive Adenine N6-methylation of Active Genes in Fungi.</title>
        <authorList>
            <consortium name="DOE Joint Genome Institute"/>
            <person name="Mondo S.J."/>
            <person name="Dannebaum R.O."/>
            <person name="Kuo R.C."/>
            <person name="Labutti K."/>
            <person name="Haridas S."/>
            <person name="Kuo A."/>
            <person name="Salamov A."/>
            <person name="Ahrendt S.R."/>
            <person name="Lipzen A."/>
            <person name="Sullivan W."/>
            <person name="Andreopoulos W.B."/>
            <person name="Clum A."/>
            <person name="Lindquist E."/>
            <person name="Daum C."/>
            <person name="Ramamoorthy G.K."/>
            <person name="Gryganskyi A."/>
            <person name="Culley D."/>
            <person name="Magnuson J.K."/>
            <person name="James T.Y."/>
            <person name="O'Malley M.A."/>
            <person name="Stajich J.E."/>
            <person name="Spatafora J.W."/>
            <person name="Visel A."/>
            <person name="Grigoriev I.V."/>
        </authorList>
    </citation>
    <scope>NUCLEOTIDE SEQUENCE [LARGE SCALE GENOMIC DNA]</scope>
    <source>
        <strain evidence="12 13">CBS 931.73</strain>
    </source>
</reference>
<dbReference type="CDD" id="cd20514">
    <property type="entry name" value="CYCLIN_CCNC_rpt2"/>
    <property type="match status" value="1"/>
</dbReference>
<dbReference type="Pfam" id="PF00134">
    <property type="entry name" value="Cyclin_N"/>
    <property type="match status" value="1"/>
</dbReference>
<dbReference type="PIRSF" id="PIRSF028758">
    <property type="entry name" value="Cyclin, C/H/G types"/>
    <property type="match status" value="1"/>
</dbReference>
<dbReference type="Proteomes" id="UP000193498">
    <property type="component" value="Unassembled WGS sequence"/>
</dbReference>
<keyword evidence="13" id="KW-1185">Reference proteome</keyword>
<keyword evidence="7" id="KW-0804">Transcription</keyword>
<organism evidence="12 13">
    <name type="scientific">Basidiobolus meristosporus CBS 931.73</name>
    <dbReference type="NCBI Taxonomy" id="1314790"/>
    <lineage>
        <taxon>Eukaryota</taxon>
        <taxon>Fungi</taxon>
        <taxon>Fungi incertae sedis</taxon>
        <taxon>Zoopagomycota</taxon>
        <taxon>Entomophthoromycotina</taxon>
        <taxon>Basidiobolomycetes</taxon>
        <taxon>Basidiobolales</taxon>
        <taxon>Basidiobolaceae</taxon>
        <taxon>Basidiobolus</taxon>
    </lineage>
</organism>
<evidence type="ECO:0000313" key="12">
    <source>
        <dbReference type="EMBL" id="ORX89158.1"/>
    </source>
</evidence>
<dbReference type="Gene3D" id="1.10.472.10">
    <property type="entry name" value="Cyclin-like"/>
    <property type="match status" value="2"/>
</dbReference>
<sequence>MAANYWDSSQFKYWKLDRTSLQKNKLEDLQYAEAADIFRIEIYFANLMHKLGKRLQLRQQVTATALVYFKRFYAKNSFRVIDPYLVASTCMYLACKIEESPHHIRTIVHETKNMLLEPREAIPFPYDHHVLAECEFYLLEDLQFHLIIFHPYRSLSIYMADLKLGRSCLQTAWFIVNDSYRTNLCLLYPPHMIALAAIYLMCSLYPEHVEKRDMRQWFADLQVEIEQIVEITQELITLYEFWSDFKEDKVPAIINKLRTSPPLPSLSQSQSQSQSQAQSRSLNQRKK</sequence>
<comment type="subcellular location">
    <subcellularLocation>
        <location evidence="1">Nucleus</location>
    </subcellularLocation>
</comment>
<dbReference type="CDD" id="cd20513">
    <property type="entry name" value="CYCLIN_CCNC_rpt1"/>
    <property type="match status" value="1"/>
</dbReference>
<evidence type="ECO:0000256" key="2">
    <source>
        <dbReference type="ARBA" id="ARBA00008638"/>
    </source>
</evidence>
<dbReference type="GO" id="GO:0016538">
    <property type="term" value="F:cyclin-dependent protein serine/threonine kinase regulator activity"/>
    <property type="evidence" value="ECO:0007669"/>
    <property type="project" value="InterPro"/>
</dbReference>
<dbReference type="InterPro" id="IPR006671">
    <property type="entry name" value="Cyclin_N"/>
</dbReference>
<dbReference type="EMBL" id="MCFE01000470">
    <property type="protein sequence ID" value="ORX89158.1"/>
    <property type="molecule type" value="Genomic_DNA"/>
</dbReference>
<keyword evidence="8" id="KW-0539">Nucleus</keyword>
<feature type="domain" description="Cyclin-like" evidence="11">
    <location>
        <begin position="46"/>
        <end position="140"/>
    </location>
</feature>
<feature type="domain" description="Cyclin-like" evidence="11">
    <location>
        <begin position="153"/>
        <end position="237"/>
    </location>
</feature>
<evidence type="ECO:0000256" key="5">
    <source>
        <dbReference type="ARBA" id="ARBA00023127"/>
    </source>
</evidence>
<name>A0A1Y1XTU2_9FUNG</name>
<dbReference type="SMART" id="SM00385">
    <property type="entry name" value="CYCLIN"/>
    <property type="match status" value="2"/>
</dbReference>
<evidence type="ECO:0000256" key="9">
    <source>
        <dbReference type="RuleBase" id="RU000383"/>
    </source>
</evidence>
<dbReference type="SUPFAM" id="SSF47954">
    <property type="entry name" value="Cyclin-like"/>
    <property type="match status" value="2"/>
</dbReference>
<evidence type="ECO:0000256" key="8">
    <source>
        <dbReference type="ARBA" id="ARBA00023242"/>
    </source>
</evidence>
<dbReference type="InterPro" id="IPR036915">
    <property type="entry name" value="Cyclin-like_sf"/>
</dbReference>
<dbReference type="FunFam" id="1.10.472.10:FF:000076">
    <property type="entry name" value="RNA polymerase II holoenzyme cyclin-like subunit"/>
    <property type="match status" value="1"/>
</dbReference>
<dbReference type="GO" id="GO:0005634">
    <property type="term" value="C:nucleus"/>
    <property type="evidence" value="ECO:0007669"/>
    <property type="project" value="UniProtKB-SubCell"/>
</dbReference>